<feature type="non-terminal residue" evidence="3">
    <location>
        <position position="344"/>
    </location>
</feature>
<feature type="transmembrane region" description="Helical" evidence="2">
    <location>
        <begin position="166"/>
        <end position="187"/>
    </location>
</feature>
<dbReference type="OMA" id="FWIFTIC"/>
<proteinExistence type="predicted"/>
<dbReference type="GO" id="GO:0005886">
    <property type="term" value="C:plasma membrane"/>
    <property type="evidence" value="ECO:0007669"/>
    <property type="project" value="InterPro"/>
</dbReference>
<dbReference type="InterPro" id="IPR009571">
    <property type="entry name" value="SUR7/Rim9-like_fungi"/>
</dbReference>
<dbReference type="GO" id="GO:0051285">
    <property type="term" value="C:cell cortex of cell tip"/>
    <property type="evidence" value="ECO:0007669"/>
    <property type="project" value="TreeGrafter"/>
</dbReference>
<reference evidence="3 4" key="1">
    <citation type="submission" date="2018-05" db="EMBL/GenBank/DDBJ databases">
        <title>Draft genome sequence of Scytalidium lignicola DSM 105466, a ubiquitous saprotrophic fungus.</title>
        <authorList>
            <person name="Buettner E."/>
            <person name="Gebauer A.M."/>
            <person name="Hofrichter M."/>
            <person name="Liers C."/>
            <person name="Kellner H."/>
        </authorList>
    </citation>
    <scope>NUCLEOTIDE SEQUENCE [LARGE SCALE GENOMIC DNA]</scope>
    <source>
        <strain evidence="3 4">DSM 105466</strain>
    </source>
</reference>
<keyword evidence="2" id="KW-0812">Transmembrane</keyword>
<feature type="transmembrane region" description="Helical" evidence="2">
    <location>
        <begin position="244"/>
        <end position="268"/>
    </location>
</feature>
<accession>A0A3E2HME0</accession>
<evidence type="ECO:0000256" key="2">
    <source>
        <dbReference type="SAM" id="Phobius"/>
    </source>
</evidence>
<dbReference type="InterPro" id="IPR052413">
    <property type="entry name" value="SUR7_domain"/>
</dbReference>
<dbReference type="EMBL" id="NCSJ02000019">
    <property type="protein sequence ID" value="RFU34567.1"/>
    <property type="molecule type" value="Genomic_DNA"/>
</dbReference>
<comment type="caution">
    <text evidence="3">The sequence shown here is derived from an EMBL/GenBank/DDBJ whole genome shotgun (WGS) entry which is preliminary data.</text>
</comment>
<dbReference type="PANTHER" id="PTHR28019">
    <property type="entry name" value="CELL MEMBRANE PROTEIN YLR413W-RELATED"/>
    <property type="match status" value="1"/>
</dbReference>
<keyword evidence="4" id="KW-1185">Reference proteome</keyword>
<dbReference type="Proteomes" id="UP000258309">
    <property type="component" value="Unassembled WGS sequence"/>
</dbReference>
<keyword evidence="2" id="KW-1133">Transmembrane helix</keyword>
<evidence type="ECO:0000313" key="3">
    <source>
        <dbReference type="EMBL" id="RFU34567.1"/>
    </source>
</evidence>
<feature type="transmembrane region" description="Helical" evidence="2">
    <location>
        <begin position="194"/>
        <end position="224"/>
    </location>
</feature>
<name>A0A3E2HME0_SCYLI</name>
<evidence type="ECO:0000313" key="4">
    <source>
        <dbReference type="Proteomes" id="UP000258309"/>
    </source>
</evidence>
<protein>
    <submittedName>
        <fullName evidence="3">Uncharacterized protein</fullName>
    </submittedName>
</protein>
<dbReference type="PANTHER" id="PTHR28019:SF3">
    <property type="entry name" value="INTEGRAL MEMBRANE PROTEIN (AFU_ORTHOLOGUE AFUA_6G07470)"/>
    <property type="match status" value="1"/>
</dbReference>
<dbReference type="Pfam" id="PF06687">
    <property type="entry name" value="SUR7"/>
    <property type="match status" value="1"/>
</dbReference>
<dbReference type="GO" id="GO:0031505">
    <property type="term" value="P:fungal-type cell wall organization"/>
    <property type="evidence" value="ECO:0007669"/>
    <property type="project" value="TreeGrafter"/>
</dbReference>
<dbReference type="OrthoDB" id="4480814at2759"/>
<keyword evidence="2" id="KW-0472">Membrane</keyword>
<feature type="non-terminal residue" evidence="3">
    <location>
        <position position="1"/>
    </location>
</feature>
<sequence length="344" mass="36930">MANFGRFVCVAVPFALTLASLICILIVALAGVTNKNLDMFDINTKNLSISTNDLVNLENLFKRTPVPGITDLTTSALNGAIGTGINLTASDLGLSDYYKIDLWTYCSQDGKNTTCPKPKFNWAADAFNETKLTNTASAAVGQPIKLPKDLTGSLHTFQVVSKWTQVVYIIAFVSTVAELFLGLFALCSRVFSCCTWIISGISTVAIIAASILATVASAIVVGALDKVVKHYGVHATINTTFLAITWLAAAFSLAGSLFWLLSTCCCAPEKRERHRDRRNFRGSSDGEKLLSGGLGGNGYQRVSDPWGGQQSGHTGPQDFGVPLQNFNKPTRVEGGYEPYSHTAV</sequence>
<evidence type="ECO:0000256" key="1">
    <source>
        <dbReference type="SAM" id="MobiDB-lite"/>
    </source>
</evidence>
<dbReference type="AlphaFoldDB" id="A0A3E2HME0"/>
<organism evidence="3 4">
    <name type="scientific">Scytalidium lignicola</name>
    <name type="common">Hyphomycete</name>
    <dbReference type="NCBI Taxonomy" id="5539"/>
    <lineage>
        <taxon>Eukaryota</taxon>
        <taxon>Fungi</taxon>
        <taxon>Dikarya</taxon>
        <taxon>Ascomycota</taxon>
        <taxon>Pezizomycotina</taxon>
        <taxon>Leotiomycetes</taxon>
        <taxon>Leotiomycetes incertae sedis</taxon>
        <taxon>Scytalidium</taxon>
    </lineage>
</organism>
<feature type="region of interest" description="Disordered" evidence="1">
    <location>
        <begin position="302"/>
        <end position="344"/>
    </location>
</feature>
<gene>
    <name evidence="3" type="ORF">B7463_g1763</name>
</gene>